<dbReference type="InterPro" id="IPR032675">
    <property type="entry name" value="LRR_dom_sf"/>
</dbReference>
<dbReference type="SUPFAM" id="SSF52047">
    <property type="entry name" value="RNI-like"/>
    <property type="match status" value="1"/>
</dbReference>
<gene>
    <name evidence="2" type="ORF">BJX63DRAFT_436276</name>
</gene>
<accession>A0ABR4GZ05</accession>
<sequence>MPRLQVLMQPCSPFLYREFMLGYGDSWRSDKFSWKGRLFCFMRTVARRRDLASQVKRIYIHPQLWETHRPKTVPVVNYWRSEWSPVWRSRSGYYRSEVQELLCDLAEVLGIDTLQRLSEDDLIAVLISELPSLQPCSLQLGVDYDEVAPGAGLRAAAVSRLPIKTIDLELCATASEARRSFGHTSIVHRAFSVLSLSMGLETLNLHEYYGVMSDEIDPILPLPNLKNLRLTFSWLSERTLQRLLSSCGSLRTFFYEATSNPERRKYDFSDFYPLRLVRKGNIHFRLADAVKHLRSHCNTLESVHLDLRMRGFTHCTPEPWDAFGFEQFTTLKHLLLLTLDEFHTAYMNPHPSPDQGLSKLLPPSITSLSLAGQITEELPRMEESLSGLAEAVSRGELPILEVVRWDEHQMLSANFPVRTMFSAAGVDFSYSTFPLSKSTLGESQSITHPSYFDDGYRIYPEVDPCSLPPALQQPGPDEEDPDLQ</sequence>
<comment type="caution">
    <text evidence="2">The sequence shown here is derived from an EMBL/GenBank/DDBJ whole genome shotgun (WGS) entry which is preliminary data.</text>
</comment>
<reference evidence="2 3" key="1">
    <citation type="submission" date="2024-07" db="EMBL/GenBank/DDBJ databases">
        <title>Section-level genome sequencing and comparative genomics of Aspergillus sections Usti and Cavernicolus.</title>
        <authorList>
            <consortium name="Lawrence Berkeley National Laboratory"/>
            <person name="Nybo J.L."/>
            <person name="Vesth T.C."/>
            <person name="Theobald S."/>
            <person name="Frisvad J.C."/>
            <person name="Larsen T.O."/>
            <person name="Kjaerboelling I."/>
            <person name="Rothschild-Mancinelli K."/>
            <person name="Lyhne E.K."/>
            <person name="Kogle M.E."/>
            <person name="Barry K."/>
            <person name="Clum A."/>
            <person name="Na H."/>
            <person name="Ledsgaard L."/>
            <person name="Lin J."/>
            <person name="Lipzen A."/>
            <person name="Kuo A."/>
            <person name="Riley R."/>
            <person name="Mondo S."/>
            <person name="Labutti K."/>
            <person name="Haridas S."/>
            <person name="Pangalinan J."/>
            <person name="Salamov A.A."/>
            <person name="Simmons B.A."/>
            <person name="Magnuson J.K."/>
            <person name="Chen J."/>
            <person name="Drula E."/>
            <person name="Henrissat B."/>
            <person name="Wiebenga A."/>
            <person name="Lubbers R.J."/>
            <person name="Gomes A.C."/>
            <person name="Makela M.R."/>
            <person name="Stajich J."/>
            <person name="Grigoriev I.V."/>
            <person name="Mortensen U.H."/>
            <person name="De Vries R.P."/>
            <person name="Baker S.E."/>
            <person name="Andersen M.R."/>
        </authorList>
    </citation>
    <scope>NUCLEOTIDE SEQUENCE [LARGE SCALE GENOMIC DNA]</scope>
    <source>
        <strain evidence="2 3">CBS 588.65</strain>
    </source>
</reference>
<evidence type="ECO:0000313" key="3">
    <source>
        <dbReference type="Proteomes" id="UP001610334"/>
    </source>
</evidence>
<proteinExistence type="predicted"/>
<dbReference type="EMBL" id="JBFXLT010000116">
    <property type="protein sequence ID" value="KAL2808290.1"/>
    <property type="molecule type" value="Genomic_DNA"/>
</dbReference>
<protein>
    <recommendedName>
        <fullName evidence="4">F-box domain-containing protein</fullName>
    </recommendedName>
</protein>
<dbReference type="Proteomes" id="UP001610334">
    <property type="component" value="Unassembled WGS sequence"/>
</dbReference>
<evidence type="ECO:0000256" key="1">
    <source>
        <dbReference type="SAM" id="MobiDB-lite"/>
    </source>
</evidence>
<evidence type="ECO:0008006" key="4">
    <source>
        <dbReference type="Google" id="ProtNLM"/>
    </source>
</evidence>
<organism evidence="2 3">
    <name type="scientific">Aspergillus granulosus</name>
    <dbReference type="NCBI Taxonomy" id="176169"/>
    <lineage>
        <taxon>Eukaryota</taxon>
        <taxon>Fungi</taxon>
        <taxon>Dikarya</taxon>
        <taxon>Ascomycota</taxon>
        <taxon>Pezizomycotina</taxon>
        <taxon>Eurotiomycetes</taxon>
        <taxon>Eurotiomycetidae</taxon>
        <taxon>Eurotiales</taxon>
        <taxon>Aspergillaceae</taxon>
        <taxon>Aspergillus</taxon>
        <taxon>Aspergillus subgen. Nidulantes</taxon>
    </lineage>
</organism>
<evidence type="ECO:0000313" key="2">
    <source>
        <dbReference type="EMBL" id="KAL2808290.1"/>
    </source>
</evidence>
<keyword evidence="3" id="KW-1185">Reference proteome</keyword>
<feature type="region of interest" description="Disordered" evidence="1">
    <location>
        <begin position="464"/>
        <end position="484"/>
    </location>
</feature>
<name>A0ABR4GZ05_9EURO</name>
<dbReference type="Gene3D" id="3.80.10.10">
    <property type="entry name" value="Ribonuclease Inhibitor"/>
    <property type="match status" value="1"/>
</dbReference>